<evidence type="ECO:0000313" key="1">
    <source>
        <dbReference type="EMBL" id="XDT73264.1"/>
    </source>
</evidence>
<reference evidence="1" key="1">
    <citation type="submission" date="2024-05" db="EMBL/GenBank/DDBJ databases">
        <title>Genome sequencing of novel strain.</title>
        <authorList>
            <person name="Ganbat D."/>
            <person name="Ganbat S."/>
            <person name="Lee S.-J."/>
        </authorList>
    </citation>
    <scope>NUCLEOTIDE SEQUENCE</scope>
    <source>
        <strain evidence="1">SMD15-11</strain>
    </source>
</reference>
<gene>
    <name evidence="1" type="ORF">AAIA72_04650</name>
</gene>
<name>A0AB39UZ77_9GAMM</name>
<dbReference type="AlphaFoldDB" id="A0AB39UZ77"/>
<dbReference type="EMBL" id="CP154858">
    <property type="protein sequence ID" value="XDT73264.1"/>
    <property type="molecule type" value="Genomic_DNA"/>
</dbReference>
<proteinExistence type="predicted"/>
<dbReference type="KEGG" id="tcd:AAIA72_04650"/>
<accession>A0AB39UZ77</accession>
<sequence length="128" mass="14444">MHDLHIDDFFKDAARILLQLYMAFPRPILLIAEDISGPDTPDEYGLHSPRHQACLATMLWLAEEGWLRYESQLRQEGLDQAVLTARSVARLSASASPGVSRAHELADLIRHGTSDALRTWMQALLFPH</sequence>
<dbReference type="RefSeq" id="WP_369602258.1">
    <property type="nucleotide sequence ID" value="NZ_CP154858.1"/>
</dbReference>
<evidence type="ECO:0008006" key="2">
    <source>
        <dbReference type="Google" id="ProtNLM"/>
    </source>
</evidence>
<protein>
    <recommendedName>
        <fullName evidence="2">DUF2513 domain-containing protein</fullName>
    </recommendedName>
</protein>
<organism evidence="1">
    <name type="scientific">Thermohahella caldifontis</name>
    <dbReference type="NCBI Taxonomy" id="3142973"/>
    <lineage>
        <taxon>Bacteria</taxon>
        <taxon>Pseudomonadati</taxon>
        <taxon>Pseudomonadota</taxon>
        <taxon>Gammaproteobacteria</taxon>
        <taxon>Oceanospirillales</taxon>
        <taxon>Hahellaceae</taxon>
        <taxon>Thermohahella</taxon>
    </lineage>
</organism>